<protein>
    <recommendedName>
        <fullName evidence="3">AMP-binding enzyme C-terminal domain-containing protein</fullName>
    </recommendedName>
</protein>
<reference evidence="1 2" key="1">
    <citation type="submission" date="2018-01" db="EMBL/GenBank/DDBJ databases">
        <authorList>
            <person name="Clerissi C."/>
        </authorList>
    </citation>
    <scope>NUCLEOTIDE SEQUENCE [LARGE SCALE GENOMIC DNA]</scope>
    <source>
        <strain evidence="1">Cupriavidus taiwanensis SWF 66322</strain>
        <plasmid evidence="2">cbm2636p</plasmid>
    </source>
</reference>
<sequence length="74" mass="8109">MRSSTRNASPTLIVKILLAHRSIDGEPLPALHTKKLTGPVYGPLPKTGTGKIQKYRLREIACSRDAITDLARSQ</sequence>
<evidence type="ECO:0000313" key="2">
    <source>
        <dbReference type="Proteomes" id="UP000254259"/>
    </source>
</evidence>
<accession>A0A375HT44</accession>
<evidence type="ECO:0000313" key="1">
    <source>
        <dbReference type="EMBL" id="SPD69161.1"/>
    </source>
</evidence>
<gene>
    <name evidence="1" type="ORF">CBM2636_P10072</name>
</gene>
<dbReference type="AlphaFoldDB" id="A0A375HT44"/>
<dbReference type="EMBL" id="LT984815">
    <property type="protein sequence ID" value="SPD69161.1"/>
    <property type="molecule type" value="Genomic_DNA"/>
</dbReference>
<name>A0A375HT44_9BURK</name>
<dbReference type="Proteomes" id="UP000254259">
    <property type="component" value="Plasmid CBM2636p"/>
</dbReference>
<proteinExistence type="predicted"/>
<keyword evidence="1" id="KW-0614">Plasmid</keyword>
<evidence type="ECO:0008006" key="3">
    <source>
        <dbReference type="Google" id="ProtNLM"/>
    </source>
</evidence>
<geneLocation type="plasmid" evidence="2">
    <name>cbm2636p</name>
</geneLocation>
<organism evidence="1 2">
    <name type="scientific">Cupriavidus taiwanensis</name>
    <dbReference type="NCBI Taxonomy" id="164546"/>
    <lineage>
        <taxon>Bacteria</taxon>
        <taxon>Pseudomonadati</taxon>
        <taxon>Pseudomonadota</taxon>
        <taxon>Betaproteobacteria</taxon>
        <taxon>Burkholderiales</taxon>
        <taxon>Burkholderiaceae</taxon>
        <taxon>Cupriavidus</taxon>
    </lineage>
</organism>